<accession>A0A3B0Z4H6</accession>
<dbReference type="InterPro" id="IPR019231">
    <property type="entry name" value="DUF2170"/>
</dbReference>
<dbReference type="Pfam" id="PF09938">
    <property type="entry name" value="DUF2170"/>
    <property type="match status" value="1"/>
</dbReference>
<dbReference type="EMBL" id="UOFQ01000091">
    <property type="protein sequence ID" value="VAW88218.1"/>
    <property type="molecule type" value="Genomic_DNA"/>
</dbReference>
<name>A0A3B0Z4H6_9ZZZZ</name>
<dbReference type="AlphaFoldDB" id="A0A3B0Z4H6"/>
<sequence length="217" mass="24183">MSEKKTSAFYQRQHRQRMRDQGLVKKEVWILPRHAALLTQYEKQLRRSAVQGLTLSGFTNGGLNAMTQPSLWAIVSLHDALQKEALTQSGEATVELVQGTDPSILITLSEYGDLPVYLTIAGEQIIVESLMWPLADINDVARFNDEVLRTHKLFPLSTISLDTLPDGNEYYTMFGALSATSLLTNIIFEVETLADNVIKAADAYSPFLNYDTSVLEG</sequence>
<evidence type="ECO:0008006" key="2">
    <source>
        <dbReference type="Google" id="ProtNLM"/>
    </source>
</evidence>
<evidence type="ECO:0000313" key="1">
    <source>
        <dbReference type="EMBL" id="VAW88218.1"/>
    </source>
</evidence>
<protein>
    <recommendedName>
        <fullName evidence="2">DUF2170 domain-containing protein</fullName>
    </recommendedName>
</protein>
<organism evidence="1">
    <name type="scientific">hydrothermal vent metagenome</name>
    <dbReference type="NCBI Taxonomy" id="652676"/>
    <lineage>
        <taxon>unclassified sequences</taxon>
        <taxon>metagenomes</taxon>
        <taxon>ecological metagenomes</taxon>
    </lineage>
</organism>
<gene>
    <name evidence="1" type="ORF">MNBD_GAMMA17-121</name>
</gene>
<proteinExistence type="predicted"/>
<reference evidence="1" key="1">
    <citation type="submission" date="2018-06" db="EMBL/GenBank/DDBJ databases">
        <authorList>
            <person name="Zhirakovskaya E."/>
        </authorList>
    </citation>
    <scope>NUCLEOTIDE SEQUENCE</scope>
</reference>